<organism evidence="8 9">
    <name type="scientific">Aspergillus terreus</name>
    <dbReference type="NCBI Taxonomy" id="33178"/>
    <lineage>
        <taxon>Eukaryota</taxon>
        <taxon>Fungi</taxon>
        <taxon>Dikarya</taxon>
        <taxon>Ascomycota</taxon>
        <taxon>Pezizomycotina</taxon>
        <taxon>Eurotiomycetes</taxon>
        <taxon>Eurotiomycetidae</taxon>
        <taxon>Eurotiales</taxon>
        <taxon>Aspergillaceae</taxon>
        <taxon>Aspergillus</taxon>
        <taxon>Aspergillus subgen. Circumdati</taxon>
    </lineage>
</organism>
<dbReference type="AlphaFoldDB" id="A0A5M3ZEL1"/>
<dbReference type="SUPFAM" id="SSF52343">
    <property type="entry name" value="Ferredoxin reductase-like, C-terminal NADP-linked domain"/>
    <property type="match status" value="1"/>
</dbReference>
<evidence type="ECO:0000256" key="3">
    <source>
        <dbReference type="ARBA" id="ARBA00022692"/>
    </source>
</evidence>
<dbReference type="VEuPathDB" id="FungiDB:ATEG_10322"/>
<dbReference type="Pfam" id="PF01794">
    <property type="entry name" value="Ferric_reduct"/>
    <property type="match status" value="1"/>
</dbReference>
<evidence type="ECO:0000256" key="1">
    <source>
        <dbReference type="ARBA" id="ARBA00004141"/>
    </source>
</evidence>
<gene>
    <name evidence="8" type="ORF">ATEIFO6365_0016007400</name>
</gene>
<evidence type="ECO:0000313" key="9">
    <source>
        <dbReference type="Proteomes" id="UP000452235"/>
    </source>
</evidence>
<dbReference type="InterPro" id="IPR039261">
    <property type="entry name" value="FNR_nucleotide-bd"/>
</dbReference>
<dbReference type="PANTHER" id="PTHR32361:SF9">
    <property type="entry name" value="FERRIC REDUCTASE TRANSMEMBRANE COMPONENT 3-RELATED"/>
    <property type="match status" value="1"/>
</dbReference>
<reference evidence="8 9" key="1">
    <citation type="submission" date="2020-01" db="EMBL/GenBank/DDBJ databases">
        <title>Aspergillus terreus IFO 6365 whole genome shotgun sequence.</title>
        <authorList>
            <person name="Kanamasa S."/>
            <person name="Takahashi H."/>
        </authorList>
    </citation>
    <scope>NUCLEOTIDE SEQUENCE [LARGE SCALE GENOMIC DNA]</scope>
    <source>
        <strain evidence="8 9">IFO 6365</strain>
    </source>
</reference>
<dbReference type="Proteomes" id="UP000452235">
    <property type="component" value="Unassembled WGS sequence"/>
</dbReference>
<keyword evidence="9" id="KW-1185">Reference proteome</keyword>
<evidence type="ECO:0000256" key="2">
    <source>
        <dbReference type="ARBA" id="ARBA00022448"/>
    </source>
</evidence>
<dbReference type="GO" id="GO:0006826">
    <property type="term" value="P:iron ion transport"/>
    <property type="evidence" value="ECO:0007669"/>
    <property type="project" value="TreeGrafter"/>
</dbReference>
<comment type="subcellular location">
    <subcellularLocation>
        <location evidence="1">Membrane</location>
        <topology evidence="1">Multi-pass membrane protein</topology>
    </subcellularLocation>
</comment>
<name>A0A5M3ZEL1_ASPTE</name>
<dbReference type="GO" id="GO:0015677">
    <property type="term" value="P:copper ion import"/>
    <property type="evidence" value="ECO:0007669"/>
    <property type="project" value="TreeGrafter"/>
</dbReference>
<evidence type="ECO:0000256" key="5">
    <source>
        <dbReference type="ARBA" id="ARBA00023065"/>
    </source>
</evidence>
<dbReference type="EMBL" id="BLJY01000016">
    <property type="protein sequence ID" value="GFF21750.1"/>
    <property type="molecule type" value="Genomic_DNA"/>
</dbReference>
<dbReference type="GO" id="GO:0005886">
    <property type="term" value="C:plasma membrane"/>
    <property type="evidence" value="ECO:0007669"/>
    <property type="project" value="TreeGrafter"/>
</dbReference>
<evidence type="ECO:0000256" key="6">
    <source>
        <dbReference type="ARBA" id="ARBA00023136"/>
    </source>
</evidence>
<dbReference type="OrthoDB" id="167398at2759"/>
<protein>
    <submittedName>
        <fullName evidence="8">FRE family ferric-chelate reductase</fullName>
    </submittedName>
</protein>
<keyword evidence="5" id="KW-0406">Ion transport</keyword>
<keyword evidence="6" id="KW-0472">Membrane</keyword>
<evidence type="ECO:0000256" key="7">
    <source>
        <dbReference type="ARBA" id="ARBA00023180"/>
    </source>
</evidence>
<dbReference type="InterPro" id="IPR017927">
    <property type="entry name" value="FAD-bd_FR_type"/>
</dbReference>
<dbReference type="CDD" id="cd06186">
    <property type="entry name" value="NOX_Duox_like_FAD_NADP"/>
    <property type="match status" value="1"/>
</dbReference>
<comment type="caution">
    <text evidence="8">The sequence shown here is derived from an EMBL/GenBank/DDBJ whole genome shotgun (WGS) entry which is preliminary data.</text>
</comment>
<keyword evidence="3" id="KW-0812">Transmembrane</keyword>
<dbReference type="Gene3D" id="3.40.50.80">
    <property type="entry name" value="Nucleotide-binding domain of ferredoxin-NADP reductase (FNR) module"/>
    <property type="match status" value="1"/>
</dbReference>
<dbReference type="InterPro" id="IPR013130">
    <property type="entry name" value="Fe3_Rdtase_TM_dom"/>
</dbReference>
<evidence type="ECO:0000256" key="4">
    <source>
        <dbReference type="ARBA" id="ARBA00022989"/>
    </source>
</evidence>
<dbReference type="PROSITE" id="PS51384">
    <property type="entry name" value="FAD_FR"/>
    <property type="match status" value="1"/>
</dbReference>
<accession>A0A5M3ZEL1</accession>
<dbReference type="InterPro" id="IPR051410">
    <property type="entry name" value="Ferric/Cupric_Reductase"/>
</dbReference>
<sequence>MRGPIWLFLYLYVLVAVASVIPQNQRCVTAVYTAYGYISFSGTPAKGSWNSRCQNSLEVTSIYAASDRYCSVPERQAGLSELEVLCRQYAGVGLIPRERLAENLTDDAVRNMRVVEYLELSRRNPIASPVLISPAYYEVTFRTIDSWQFETWSHYAYGYAGYAFWMGILAIGMLHRWIQHIVESRPRRGSNCWPDTSDQILRYVADRTGILSFANFPLIWLFAGRNNVFLWATGWSFATFNIFHRHIAWIATIQDGNAWRKLQKPYLFWGTVGMVAMVLLLPLAMDFFRQRTYECFLFLHILLSVATLVGCFYHTIIFEGQEYWFYLWPAVGVWGFDRLLRLIRIIYCNAHVNLNLGKGILFTRSRATYDTAADVIRLEVFPGSPSLSPTPGQYYFVYQPFRLTGWESHPFTLGSWTYETPAAPATQSLVAKGDPDIDVSQVPLLSDSSSGSSRSLAEDDPKILKLVFWIRPFDGWTRHLQQQCTRSPDRKLETALLVEGPYGEPFPLSNYESVLLVVGGTGIAAAVPYIQDHLARCAEMSETTQPFTRDIHLVWTTRQEAFIQHVVTQDLEPGQNRMERATGASSTIRPAHHPKWTSISFEEGLICSL</sequence>
<evidence type="ECO:0000313" key="8">
    <source>
        <dbReference type="EMBL" id="GFF21750.1"/>
    </source>
</evidence>
<keyword evidence="7" id="KW-0325">Glycoprotein</keyword>
<proteinExistence type="predicted"/>
<dbReference type="GO" id="GO:0006879">
    <property type="term" value="P:intracellular iron ion homeostasis"/>
    <property type="evidence" value="ECO:0007669"/>
    <property type="project" value="TreeGrafter"/>
</dbReference>
<keyword evidence="2" id="KW-0813">Transport</keyword>
<keyword evidence="4" id="KW-1133">Transmembrane helix</keyword>
<dbReference type="PANTHER" id="PTHR32361">
    <property type="entry name" value="FERRIC/CUPRIC REDUCTASE TRANSMEMBRANE COMPONENT"/>
    <property type="match status" value="1"/>
</dbReference>
<dbReference type="GO" id="GO:0000293">
    <property type="term" value="F:ferric-chelate reductase activity"/>
    <property type="evidence" value="ECO:0007669"/>
    <property type="project" value="TreeGrafter"/>
</dbReference>